<keyword evidence="4" id="KW-1185">Reference proteome</keyword>
<dbReference type="InterPro" id="IPR003646">
    <property type="entry name" value="SH3-like_bac-type"/>
</dbReference>
<evidence type="ECO:0000313" key="4">
    <source>
        <dbReference type="Proteomes" id="UP000694501"/>
    </source>
</evidence>
<feature type="domain" description="SH3b" evidence="2">
    <location>
        <begin position="58"/>
        <end position="109"/>
    </location>
</feature>
<dbReference type="AlphaFoldDB" id="A0A949JHB9"/>
<dbReference type="Pfam" id="PF08239">
    <property type="entry name" value="SH3_3"/>
    <property type="match status" value="1"/>
</dbReference>
<gene>
    <name evidence="3" type="ORF">JGS22_015085</name>
</gene>
<accession>A0A949JHB9</accession>
<reference evidence="3" key="1">
    <citation type="submission" date="2021-06" db="EMBL/GenBank/DDBJ databases">
        <title>Sequencing of actinobacteria type strains.</title>
        <authorList>
            <person name="Nguyen G.-S."/>
            <person name="Wentzel A."/>
        </authorList>
    </citation>
    <scope>NUCLEOTIDE SEQUENCE</scope>
    <source>
        <strain evidence="3">P38-E01</strain>
    </source>
</reference>
<evidence type="ECO:0000259" key="2">
    <source>
        <dbReference type="Pfam" id="PF08239"/>
    </source>
</evidence>
<feature type="signal peptide" evidence="1">
    <location>
        <begin position="1"/>
        <end position="24"/>
    </location>
</feature>
<dbReference type="Proteomes" id="UP000694501">
    <property type="component" value="Unassembled WGS sequence"/>
</dbReference>
<proteinExistence type="predicted"/>
<evidence type="ECO:0000256" key="1">
    <source>
        <dbReference type="SAM" id="SignalP"/>
    </source>
</evidence>
<dbReference type="Gene3D" id="2.30.30.40">
    <property type="entry name" value="SH3 Domains"/>
    <property type="match status" value="1"/>
</dbReference>
<sequence>MRSMRRAVLILSAVALPLAGTATAASALPPVPDSTGAAAASPLDRCDRPGPWIVDATAVKIRSRASTKSTSVGIIYRAHKFKVHKSAKGWHYITNGSTGVKGWVSGVYVYRNHPTCF</sequence>
<name>A0A949JHB9_9ACTN</name>
<protein>
    <submittedName>
        <fullName evidence="3">SH3 domain-containing protein</fullName>
    </submittedName>
</protein>
<comment type="caution">
    <text evidence="3">The sequence shown here is derived from an EMBL/GenBank/DDBJ whole genome shotgun (WGS) entry which is preliminary data.</text>
</comment>
<dbReference type="EMBL" id="JAELVF020000001">
    <property type="protein sequence ID" value="MBU7598903.1"/>
    <property type="molecule type" value="Genomic_DNA"/>
</dbReference>
<keyword evidence="1" id="KW-0732">Signal</keyword>
<organism evidence="3 4">
    <name type="scientific">Streptomyces tardus</name>
    <dbReference type="NCBI Taxonomy" id="2780544"/>
    <lineage>
        <taxon>Bacteria</taxon>
        <taxon>Bacillati</taxon>
        <taxon>Actinomycetota</taxon>
        <taxon>Actinomycetes</taxon>
        <taxon>Kitasatosporales</taxon>
        <taxon>Streptomycetaceae</taxon>
        <taxon>Streptomyces</taxon>
    </lineage>
</organism>
<feature type="chain" id="PRO_5036908782" evidence="1">
    <location>
        <begin position="25"/>
        <end position="117"/>
    </location>
</feature>
<evidence type="ECO:0000313" key="3">
    <source>
        <dbReference type="EMBL" id="MBU7598903.1"/>
    </source>
</evidence>